<feature type="transmembrane region" description="Helical" evidence="1">
    <location>
        <begin position="68"/>
        <end position="88"/>
    </location>
</feature>
<evidence type="ECO:0000256" key="1">
    <source>
        <dbReference type="SAM" id="Phobius"/>
    </source>
</evidence>
<dbReference type="KEGG" id="pin:Ping_0251"/>
<evidence type="ECO:0000313" key="3">
    <source>
        <dbReference type="Proteomes" id="UP000000639"/>
    </source>
</evidence>
<feature type="transmembrane region" description="Helical" evidence="1">
    <location>
        <begin position="33"/>
        <end position="56"/>
    </location>
</feature>
<name>A1SRK3_PSYIN</name>
<dbReference type="AlphaFoldDB" id="A1SRK3"/>
<keyword evidence="1" id="KW-0472">Membrane</keyword>
<accession>A1SRK3</accession>
<keyword evidence="1" id="KW-0812">Transmembrane</keyword>
<proteinExistence type="predicted"/>
<keyword evidence="1" id="KW-1133">Transmembrane helix</keyword>
<dbReference type="EMBL" id="CP000510">
    <property type="protein sequence ID" value="ABM02118.1"/>
    <property type="molecule type" value="Genomic_DNA"/>
</dbReference>
<dbReference type="eggNOG" id="ENOG5033W9D">
    <property type="taxonomic scope" value="Bacteria"/>
</dbReference>
<dbReference type="HOGENOM" id="CLU_1947025_0_0_6"/>
<dbReference type="Proteomes" id="UP000000639">
    <property type="component" value="Chromosome"/>
</dbReference>
<dbReference type="RefSeq" id="WP_011768677.1">
    <property type="nucleotide sequence ID" value="NC_008709.1"/>
</dbReference>
<organism evidence="2 3">
    <name type="scientific">Psychromonas ingrahamii (strain DSM 17664 / CCUG 51855 / 37)</name>
    <dbReference type="NCBI Taxonomy" id="357804"/>
    <lineage>
        <taxon>Bacteria</taxon>
        <taxon>Pseudomonadati</taxon>
        <taxon>Pseudomonadota</taxon>
        <taxon>Gammaproteobacteria</taxon>
        <taxon>Alteromonadales</taxon>
        <taxon>Psychromonadaceae</taxon>
        <taxon>Psychromonas</taxon>
    </lineage>
</organism>
<evidence type="ECO:0000313" key="2">
    <source>
        <dbReference type="EMBL" id="ABM02118.1"/>
    </source>
</evidence>
<dbReference type="OrthoDB" id="6400932at2"/>
<protein>
    <submittedName>
        <fullName evidence="2">Uncharacterized protein</fullName>
    </submittedName>
</protein>
<gene>
    <name evidence="2" type="ordered locus">Ping_0251</name>
</gene>
<feature type="transmembrane region" description="Helical" evidence="1">
    <location>
        <begin position="94"/>
        <end position="116"/>
    </location>
</feature>
<keyword evidence="3" id="KW-1185">Reference proteome</keyword>
<reference evidence="2 3" key="1">
    <citation type="submission" date="2007-01" db="EMBL/GenBank/DDBJ databases">
        <title>Complete sequence of Psychromonas ingrahamii 37.</title>
        <authorList>
            <consortium name="US DOE Joint Genome Institute"/>
            <person name="Copeland A."/>
            <person name="Lucas S."/>
            <person name="Lapidus A."/>
            <person name="Barry K."/>
            <person name="Detter J.C."/>
            <person name="Glavina del Rio T."/>
            <person name="Hammon N."/>
            <person name="Israni S."/>
            <person name="Dalin E."/>
            <person name="Tice H."/>
            <person name="Pitluck S."/>
            <person name="Thompson L.S."/>
            <person name="Brettin T."/>
            <person name="Bruce D."/>
            <person name="Han C."/>
            <person name="Tapia R."/>
            <person name="Schmutz J."/>
            <person name="Larimer F."/>
            <person name="Land M."/>
            <person name="Hauser L."/>
            <person name="Kyrpides N."/>
            <person name="Ivanova N."/>
            <person name="Staley J."/>
            <person name="Richardson P."/>
        </authorList>
    </citation>
    <scope>NUCLEOTIDE SEQUENCE [LARGE SCALE GENOMIC DNA]</scope>
    <source>
        <strain evidence="2 3">37</strain>
    </source>
</reference>
<sequence>MSIIKQSSLFTVFLIIFGFILRYYSVYNLGIEINFLSIAVSVLIAGLIGGAGFYLGQRTAKESLAIKHLAFSATLVFLVSHTLSYLLGLYQISWFAYVGVVFAASFIAAVRIPSLFSKTKHSTAKKSLN</sequence>
<feature type="transmembrane region" description="Helical" evidence="1">
    <location>
        <begin position="7"/>
        <end position="27"/>
    </location>
</feature>